<dbReference type="AlphaFoldDB" id="C0PL57"/>
<dbReference type="EMBL" id="BT069026">
    <property type="protein sequence ID" value="ACN35923.1"/>
    <property type="molecule type" value="mRNA"/>
</dbReference>
<evidence type="ECO:0000313" key="1">
    <source>
        <dbReference type="EMBL" id="ACN35923.1"/>
    </source>
</evidence>
<protein>
    <submittedName>
        <fullName evidence="1">Uncharacterized protein</fullName>
    </submittedName>
</protein>
<organism evidence="1">
    <name type="scientific">Zea mays</name>
    <name type="common">Maize</name>
    <dbReference type="NCBI Taxonomy" id="4577"/>
    <lineage>
        <taxon>Eukaryota</taxon>
        <taxon>Viridiplantae</taxon>
        <taxon>Streptophyta</taxon>
        <taxon>Embryophyta</taxon>
        <taxon>Tracheophyta</taxon>
        <taxon>Spermatophyta</taxon>
        <taxon>Magnoliopsida</taxon>
        <taxon>Liliopsida</taxon>
        <taxon>Poales</taxon>
        <taxon>Poaceae</taxon>
        <taxon>PACMAD clade</taxon>
        <taxon>Panicoideae</taxon>
        <taxon>Andropogonodae</taxon>
        <taxon>Andropogoneae</taxon>
        <taxon>Tripsacinae</taxon>
        <taxon>Zea</taxon>
    </lineage>
</organism>
<proteinExistence type="evidence at transcript level"/>
<accession>C0PL57</accession>
<reference evidence="1" key="1">
    <citation type="journal article" date="2009" name="PLoS Genet.">
        <title>Sequencing, mapping, and analysis of 27,455 maize full-length cDNAs.</title>
        <authorList>
            <person name="Soderlund C."/>
            <person name="Descour A."/>
            <person name="Kudrna D."/>
            <person name="Bomhoff M."/>
            <person name="Boyd L."/>
            <person name="Currie J."/>
            <person name="Angelova A."/>
            <person name="Collura K."/>
            <person name="Wissotski M."/>
            <person name="Ashley E."/>
            <person name="Morrow D."/>
            <person name="Fernandes J."/>
            <person name="Walbot V."/>
            <person name="Yu Y."/>
        </authorList>
    </citation>
    <scope>NUCLEOTIDE SEQUENCE</scope>
    <source>
        <strain evidence="1">B73</strain>
    </source>
</reference>
<name>C0PL57_MAIZE</name>
<sequence length="112" mass="12884">MAWLSYGRLIWMEFGMSRLFLTAVDHMSRVYVFQKTFFFFVPSTRSCCSCCRIIKYFFRLSAQLLLSPVWLVGRYQNWAINGRGTALKSPENEGTFACNLVIGEATQTLSLS</sequence>